<evidence type="ECO:0000256" key="4">
    <source>
        <dbReference type="ARBA" id="ARBA00011019"/>
    </source>
</evidence>
<comment type="function">
    <text evidence="9">PPIases accelerate the folding of proteins. It catalyzes the cis-trans isomerization of proline imidic peptide bonds in oligopeptides.</text>
</comment>
<reference evidence="12" key="1">
    <citation type="journal article" date="2015" name="J. Biotechnol.">
        <title>The structure of the Cyberlindnera jadinii genome and its relation to Candida utilis analyzed by the occurrence of single nucleotide polymorphisms.</title>
        <authorList>
            <person name="Rupp O."/>
            <person name="Brinkrolf K."/>
            <person name="Buerth C."/>
            <person name="Kunigo M."/>
            <person name="Schneider J."/>
            <person name="Jaenicke S."/>
            <person name="Goesmann A."/>
            <person name="Puehler A."/>
            <person name="Jaeger K.-E."/>
            <person name="Ernst J.F."/>
        </authorList>
    </citation>
    <scope>NUCLEOTIDE SEQUENCE [LARGE SCALE GENOMIC DNA]</scope>
    <source>
        <strain evidence="12">ATCC 18201 / CBS 1600 / BCRC 20928 / JCM 3617 / NBRC 0987 / NRRL Y-1542</strain>
    </source>
</reference>
<protein>
    <recommendedName>
        <fullName evidence="9">Serine/threonine-protein phosphatase 2A activator</fullName>
        <ecNumber evidence="9">5.2.1.8</ecNumber>
    </recommendedName>
    <alternativeName>
        <fullName evidence="9">Phosphotyrosyl phosphatase activator</fullName>
    </alternativeName>
</protein>
<proteinExistence type="inferred from homology"/>
<evidence type="ECO:0000256" key="5">
    <source>
        <dbReference type="ARBA" id="ARBA00022490"/>
    </source>
</evidence>
<dbReference type="Proteomes" id="UP000038830">
    <property type="component" value="Unassembled WGS sequence"/>
</dbReference>
<dbReference type="InterPro" id="IPR037218">
    <property type="entry name" value="PTPA_sf"/>
</dbReference>
<evidence type="ECO:0000256" key="3">
    <source>
        <dbReference type="ARBA" id="ARBA00004496"/>
    </source>
</evidence>
<dbReference type="EC" id="5.2.1.8" evidence="9"/>
<dbReference type="Pfam" id="PF03095">
    <property type="entry name" value="PTPA"/>
    <property type="match status" value="1"/>
</dbReference>
<name>A0A0H5CAL9_CYBJN</name>
<gene>
    <name evidence="11" type="ORF">BN1211_0847</name>
</gene>
<organism evidence="11 12">
    <name type="scientific">Cyberlindnera jadinii (strain ATCC 18201 / CBS 1600 / BCRC 20928 / JCM 3617 / NBRC 0987 / NRRL Y-1542)</name>
    <name type="common">Torula yeast</name>
    <name type="synonym">Candida utilis</name>
    <dbReference type="NCBI Taxonomy" id="983966"/>
    <lineage>
        <taxon>Eukaryota</taxon>
        <taxon>Fungi</taxon>
        <taxon>Dikarya</taxon>
        <taxon>Ascomycota</taxon>
        <taxon>Saccharomycotina</taxon>
        <taxon>Saccharomycetes</taxon>
        <taxon>Phaffomycetales</taxon>
        <taxon>Phaffomycetaceae</taxon>
        <taxon>Cyberlindnera</taxon>
    </lineage>
</organism>
<evidence type="ECO:0000313" key="11">
    <source>
        <dbReference type="EMBL" id="CEP20869.1"/>
    </source>
</evidence>
<keyword evidence="5 9" id="KW-0963">Cytoplasm</keyword>
<evidence type="ECO:0000256" key="7">
    <source>
        <dbReference type="ARBA" id="ARBA00023235"/>
    </source>
</evidence>
<dbReference type="GO" id="GO:0005737">
    <property type="term" value="C:cytoplasm"/>
    <property type="evidence" value="ECO:0007669"/>
    <property type="project" value="UniProtKB-SubCell"/>
</dbReference>
<keyword evidence="8" id="KW-0539">Nucleus</keyword>
<dbReference type="PANTHER" id="PTHR10012">
    <property type="entry name" value="SERINE/THREONINE-PROTEIN PHOSPHATASE 2A REGULATORY SUBUNIT B"/>
    <property type="match status" value="1"/>
</dbReference>
<evidence type="ECO:0000256" key="8">
    <source>
        <dbReference type="ARBA" id="ARBA00023242"/>
    </source>
</evidence>
<feature type="region of interest" description="Disordered" evidence="10">
    <location>
        <begin position="418"/>
        <end position="455"/>
    </location>
</feature>
<evidence type="ECO:0000256" key="10">
    <source>
        <dbReference type="SAM" id="MobiDB-lite"/>
    </source>
</evidence>
<sequence>MTDIQFSLPQDLLFREPEKRIHDEYGLRLFQSSTALVELQKSLSTITSLVEGVQVPRGVFSVNDLYTDDEIEKYSHELFDLPYNAAPSDGNTPLKPCVQAVVSLLRQLSTLVDCTPPLPGPRRYGNMACRDWHRKLESQLNKWMHEFIGPLYSGARRDQYLLELQWYISNAFGSMERLDYGTGHELNYLAFLTGLWKVGILPRTVNGSDFLIMFGHYYNLTRKLITTYTLEPAGSHGVWGLDDHFHIIYILGSSQLLKQDKTTTSVLPKYVNNRSIVYQYSTTNMYFNAIAFIYKVKKGAFFEHSPILYDISSIKTWSKILKGMLKMYQAEVFGKFPVVQHFYFGGVLFPWTNAKDGSPLPISTGDEDVSKLKTEATQDWKVREEQQVHAPWISNPISGSATQSFQDQVIASGARMTDHELEHAMKQPCTSISNRPSSSSAQAGGIPTTKAPWAK</sequence>
<dbReference type="CDD" id="cd04087">
    <property type="entry name" value="PTPA"/>
    <property type="match status" value="1"/>
</dbReference>
<dbReference type="GO" id="GO:0008160">
    <property type="term" value="F:protein tyrosine phosphatase activator activity"/>
    <property type="evidence" value="ECO:0007669"/>
    <property type="project" value="TreeGrafter"/>
</dbReference>
<evidence type="ECO:0000256" key="6">
    <source>
        <dbReference type="ARBA" id="ARBA00023110"/>
    </source>
</evidence>
<dbReference type="GO" id="GO:0005634">
    <property type="term" value="C:nucleus"/>
    <property type="evidence" value="ECO:0007669"/>
    <property type="project" value="UniProtKB-SubCell"/>
</dbReference>
<comment type="catalytic activity">
    <reaction evidence="1 9">
        <text>[protein]-peptidylproline (omega=180) = [protein]-peptidylproline (omega=0)</text>
        <dbReference type="Rhea" id="RHEA:16237"/>
        <dbReference type="Rhea" id="RHEA-COMP:10747"/>
        <dbReference type="Rhea" id="RHEA-COMP:10748"/>
        <dbReference type="ChEBI" id="CHEBI:83833"/>
        <dbReference type="ChEBI" id="CHEBI:83834"/>
        <dbReference type="EC" id="5.2.1.8"/>
    </reaction>
</comment>
<dbReference type="InterPro" id="IPR043170">
    <property type="entry name" value="PTPA_C_lid"/>
</dbReference>
<evidence type="ECO:0000256" key="9">
    <source>
        <dbReference type="RuleBase" id="RU361210"/>
    </source>
</evidence>
<dbReference type="AlphaFoldDB" id="A0A0H5CAL9"/>
<evidence type="ECO:0000256" key="2">
    <source>
        <dbReference type="ARBA" id="ARBA00004123"/>
    </source>
</evidence>
<dbReference type="GO" id="GO:0007052">
    <property type="term" value="P:mitotic spindle organization"/>
    <property type="evidence" value="ECO:0007669"/>
    <property type="project" value="TreeGrafter"/>
</dbReference>
<evidence type="ECO:0000313" key="12">
    <source>
        <dbReference type="Proteomes" id="UP000038830"/>
    </source>
</evidence>
<keyword evidence="6 9" id="KW-0697">Rotamase</keyword>
<accession>A0A0H5CAL9</accession>
<keyword evidence="7 9" id="KW-0413">Isomerase</keyword>
<dbReference type="PIRSF" id="PIRSF016325">
    <property type="entry name" value="Phstyr_phstse_ac"/>
    <property type="match status" value="1"/>
</dbReference>
<dbReference type="FunFam" id="1.20.120.1150:FF:000002">
    <property type="entry name" value="Serine/threonine-protein phosphatase 2A activator"/>
    <property type="match status" value="1"/>
</dbReference>
<dbReference type="GO" id="GO:0003755">
    <property type="term" value="F:peptidyl-prolyl cis-trans isomerase activity"/>
    <property type="evidence" value="ECO:0007669"/>
    <property type="project" value="UniProtKB-KW"/>
</dbReference>
<dbReference type="InterPro" id="IPR004327">
    <property type="entry name" value="Phstyr_phstse_ac"/>
</dbReference>
<dbReference type="PANTHER" id="PTHR10012:SF3">
    <property type="entry name" value="SERINE_THREONINE-PROTEIN PHOSPHATASE 2A ACTIVATOR 1"/>
    <property type="match status" value="1"/>
</dbReference>
<evidence type="ECO:0000256" key="1">
    <source>
        <dbReference type="ARBA" id="ARBA00000971"/>
    </source>
</evidence>
<dbReference type="SUPFAM" id="SSF140984">
    <property type="entry name" value="PTPA-like"/>
    <property type="match status" value="1"/>
</dbReference>
<dbReference type="Gene3D" id="1.20.120.1150">
    <property type="match status" value="1"/>
</dbReference>
<feature type="compositionally biased region" description="Polar residues" evidence="10">
    <location>
        <begin position="428"/>
        <end position="442"/>
    </location>
</feature>
<dbReference type="GO" id="GO:0000159">
    <property type="term" value="C:protein phosphatase type 2A complex"/>
    <property type="evidence" value="ECO:0007669"/>
    <property type="project" value="TreeGrafter"/>
</dbReference>
<comment type="similarity">
    <text evidence="4 9">Belongs to the PTPA-type PPIase family.</text>
</comment>
<dbReference type="EMBL" id="CDQK01000001">
    <property type="protein sequence ID" value="CEP20869.1"/>
    <property type="molecule type" value="Genomic_DNA"/>
</dbReference>
<comment type="subcellular location">
    <subcellularLocation>
        <location evidence="3 9">Cytoplasm</location>
    </subcellularLocation>
    <subcellularLocation>
        <location evidence="2">Nucleus</location>
    </subcellularLocation>
</comment>